<dbReference type="Proteomes" id="UP001205046">
    <property type="component" value="Unassembled WGS sequence"/>
</dbReference>
<feature type="domain" description="Serine aminopeptidase S33" evidence="1">
    <location>
        <begin position="9"/>
        <end position="211"/>
    </location>
</feature>
<organism evidence="2 3">
    <name type="scientific">Nesterenkonia massiliensis</name>
    <dbReference type="NCBI Taxonomy" id="1232429"/>
    <lineage>
        <taxon>Bacteria</taxon>
        <taxon>Bacillati</taxon>
        <taxon>Actinomycetota</taxon>
        <taxon>Actinomycetes</taxon>
        <taxon>Micrococcales</taxon>
        <taxon>Micrococcaceae</taxon>
        <taxon>Nesterenkonia</taxon>
    </lineage>
</organism>
<comment type="caution">
    <text evidence="2">The sequence shown here is derived from an EMBL/GenBank/DDBJ whole genome shotgun (WGS) entry which is preliminary data.</text>
</comment>
<sequence length="239" mass="25348">MVNSAAGALILHGFTSTTASMQPVADAVRQAGYEVEMPLLPGHGTRWEELALTRADDLFAEVDAAYGRLASRCQTVVPIGLSMGGALALWAAASWGSDGVAAINPGLRLTPGLGLIARLLATVRPSVASIAGDIANPEVTEEAYGRTPVRAVAELNEVFRRTRAVLPYLECPVLLLRSARDNVVGSASAQLLTRSVPKGQIQEVILRRSQHVATLDYDAELLQRRIIRFIGEVSASPAG</sequence>
<dbReference type="EMBL" id="JALXMO010000012">
    <property type="protein sequence ID" value="MCT1606949.1"/>
    <property type="molecule type" value="Genomic_DNA"/>
</dbReference>
<protein>
    <submittedName>
        <fullName evidence="2">Alpha/beta fold hydrolase</fullName>
    </submittedName>
</protein>
<dbReference type="Pfam" id="PF12146">
    <property type="entry name" value="Hydrolase_4"/>
    <property type="match status" value="1"/>
</dbReference>
<name>A0ABT2HQX6_9MICC</name>
<keyword evidence="3" id="KW-1185">Reference proteome</keyword>
<proteinExistence type="predicted"/>
<dbReference type="PIRSF" id="PIRSF017388">
    <property type="entry name" value="Esterase_lipase"/>
    <property type="match status" value="1"/>
</dbReference>
<dbReference type="InterPro" id="IPR012354">
    <property type="entry name" value="Esterase_lipase"/>
</dbReference>
<dbReference type="Gene3D" id="3.40.50.1820">
    <property type="entry name" value="alpha/beta hydrolase"/>
    <property type="match status" value="1"/>
</dbReference>
<evidence type="ECO:0000313" key="3">
    <source>
        <dbReference type="Proteomes" id="UP001205046"/>
    </source>
</evidence>
<dbReference type="SUPFAM" id="SSF53474">
    <property type="entry name" value="alpha/beta-Hydrolases"/>
    <property type="match status" value="1"/>
</dbReference>
<dbReference type="InterPro" id="IPR022742">
    <property type="entry name" value="Hydrolase_4"/>
</dbReference>
<dbReference type="RefSeq" id="WP_044493000.1">
    <property type="nucleotide sequence ID" value="NZ_CABKSP010000001.1"/>
</dbReference>
<evidence type="ECO:0000259" key="1">
    <source>
        <dbReference type="Pfam" id="PF12146"/>
    </source>
</evidence>
<gene>
    <name evidence="2" type="ORF">M3B43_06330</name>
</gene>
<keyword evidence="2" id="KW-0378">Hydrolase</keyword>
<evidence type="ECO:0000313" key="2">
    <source>
        <dbReference type="EMBL" id="MCT1606949.1"/>
    </source>
</evidence>
<reference evidence="2 3" key="1">
    <citation type="submission" date="2022-04" db="EMBL/GenBank/DDBJ databases">
        <title>Human microbiome associated bacterial genomes.</title>
        <authorList>
            <person name="Sandstrom S."/>
            <person name="Salamzade R."/>
            <person name="Kalan L.R."/>
        </authorList>
    </citation>
    <scope>NUCLEOTIDE SEQUENCE [LARGE SCALE GENOMIC DNA]</scope>
    <source>
        <strain evidence="3">p3-SID767</strain>
    </source>
</reference>
<dbReference type="GO" id="GO:0016787">
    <property type="term" value="F:hydrolase activity"/>
    <property type="evidence" value="ECO:0007669"/>
    <property type="project" value="UniProtKB-KW"/>
</dbReference>
<dbReference type="InterPro" id="IPR029058">
    <property type="entry name" value="AB_hydrolase_fold"/>
</dbReference>
<accession>A0ABT2HQX6</accession>